<organism evidence="2 3">
    <name type="scientific">Paraburkholderia phytofirmans</name>
    <dbReference type="NCBI Taxonomy" id="261302"/>
    <lineage>
        <taxon>Bacteria</taxon>
        <taxon>Pseudomonadati</taxon>
        <taxon>Pseudomonadota</taxon>
        <taxon>Betaproteobacteria</taxon>
        <taxon>Burkholderiales</taxon>
        <taxon>Burkholderiaceae</taxon>
        <taxon>Paraburkholderia</taxon>
    </lineage>
</organism>
<keyword evidence="3" id="KW-1185">Reference proteome</keyword>
<proteinExistence type="predicted"/>
<name>A0ABW9BF19_9BURK</name>
<evidence type="ECO:0000313" key="3">
    <source>
        <dbReference type="Proteomes" id="UP001629274"/>
    </source>
</evidence>
<dbReference type="Proteomes" id="UP001629274">
    <property type="component" value="Unassembled WGS sequence"/>
</dbReference>
<feature type="compositionally biased region" description="Gly residues" evidence="1">
    <location>
        <begin position="48"/>
        <end position="60"/>
    </location>
</feature>
<protein>
    <submittedName>
        <fullName evidence="2">Uncharacterized protein</fullName>
    </submittedName>
</protein>
<gene>
    <name evidence="2" type="ORF">PQR03_06405</name>
</gene>
<evidence type="ECO:0000313" key="2">
    <source>
        <dbReference type="EMBL" id="MFM0237756.1"/>
    </source>
</evidence>
<feature type="compositionally biased region" description="Polar residues" evidence="1">
    <location>
        <begin position="22"/>
        <end position="40"/>
    </location>
</feature>
<sequence length="87" mass="8394">MSYDVTQTTAAQSSTIGAFNHSANASAATSPGQNQAQVVSPDNADQSGAGGQSGGAGSGGDLLKDLMQLLKDVMSLASGAMGGMMGG</sequence>
<feature type="region of interest" description="Disordered" evidence="1">
    <location>
        <begin position="22"/>
        <end position="61"/>
    </location>
</feature>
<dbReference type="EMBL" id="JAQQDR010000002">
    <property type="protein sequence ID" value="MFM0237756.1"/>
    <property type="molecule type" value="Genomic_DNA"/>
</dbReference>
<accession>A0ABW9BF19</accession>
<reference evidence="2 3" key="1">
    <citation type="journal article" date="2024" name="Chem. Sci.">
        <title>Discovery of megapolipeptins by genome mining of a Burkholderiales bacteria collection.</title>
        <authorList>
            <person name="Paulo B.S."/>
            <person name="Recchia M.J.J."/>
            <person name="Lee S."/>
            <person name="Fergusson C.H."/>
            <person name="Romanowski S.B."/>
            <person name="Hernandez A."/>
            <person name="Krull N."/>
            <person name="Liu D.Y."/>
            <person name="Cavanagh H."/>
            <person name="Bos A."/>
            <person name="Gray C.A."/>
            <person name="Murphy B.T."/>
            <person name="Linington R.G."/>
            <person name="Eustaquio A.S."/>
        </authorList>
    </citation>
    <scope>NUCLEOTIDE SEQUENCE [LARGE SCALE GENOMIC DNA]</scope>
    <source>
        <strain evidence="2 3">RL17-351-BIE-A</strain>
    </source>
</reference>
<comment type="caution">
    <text evidence="2">The sequence shown here is derived from an EMBL/GenBank/DDBJ whole genome shotgun (WGS) entry which is preliminary data.</text>
</comment>
<dbReference type="RefSeq" id="WP_012427089.1">
    <property type="nucleotide sequence ID" value="NZ_JAQQCK010000001.1"/>
</dbReference>
<evidence type="ECO:0000256" key="1">
    <source>
        <dbReference type="SAM" id="MobiDB-lite"/>
    </source>
</evidence>